<dbReference type="InterPro" id="IPR003660">
    <property type="entry name" value="HAMP_dom"/>
</dbReference>
<evidence type="ECO:0000256" key="2">
    <source>
        <dbReference type="ARBA" id="ARBA00022475"/>
    </source>
</evidence>
<feature type="domain" description="HAMP" evidence="8">
    <location>
        <begin position="216"/>
        <end position="271"/>
    </location>
</feature>
<dbReference type="SUPFAM" id="SSF55781">
    <property type="entry name" value="GAF domain-like"/>
    <property type="match status" value="1"/>
</dbReference>
<dbReference type="CDD" id="cd01948">
    <property type="entry name" value="EAL"/>
    <property type="match status" value="1"/>
</dbReference>
<dbReference type="PANTHER" id="PTHR44757:SF2">
    <property type="entry name" value="BIOFILM ARCHITECTURE MAINTENANCE PROTEIN MBAA"/>
    <property type="match status" value="1"/>
</dbReference>
<dbReference type="SMART" id="SM00267">
    <property type="entry name" value="GGDEF"/>
    <property type="match status" value="1"/>
</dbReference>
<dbReference type="GO" id="GO:0007165">
    <property type="term" value="P:signal transduction"/>
    <property type="evidence" value="ECO:0007669"/>
    <property type="project" value="InterPro"/>
</dbReference>
<organism evidence="10 11">
    <name type="scientific">Ethanoligenens harbinense (strain DSM 18485 / JCM 12961 / CGMCC 1.5033 / YUAN-3)</name>
    <dbReference type="NCBI Taxonomy" id="663278"/>
    <lineage>
        <taxon>Bacteria</taxon>
        <taxon>Bacillati</taxon>
        <taxon>Bacillota</taxon>
        <taxon>Clostridia</taxon>
        <taxon>Eubacteriales</taxon>
        <taxon>Oscillospiraceae</taxon>
        <taxon>Ethanoligenens</taxon>
    </lineage>
</organism>
<dbReference type="InterPro" id="IPR033463">
    <property type="entry name" value="sCache_3"/>
</dbReference>
<comment type="subcellular location">
    <subcellularLocation>
        <location evidence="1">Cell membrane</location>
        <topology evidence="1">Multi-pass membrane protein</topology>
    </subcellularLocation>
</comment>
<evidence type="ECO:0000259" key="9">
    <source>
        <dbReference type="PROSITE" id="PS50887"/>
    </source>
</evidence>
<dbReference type="FunFam" id="3.30.70.270:FF:000001">
    <property type="entry name" value="Diguanylate cyclase domain protein"/>
    <property type="match status" value="1"/>
</dbReference>
<dbReference type="InterPro" id="IPR029016">
    <property type="entry name" value="GAF-like_dom_sf"/>
</dbReference>
<feature type="domain" description="EAL" evidence="7">
    <location>
        <begin position="611"/>
        <end position="864"/>
    </location>
</feature>
<evidence type="ECO:0000256" key="1">
    <source>
        <dbReference type="ARBA" id="ARBA00004651"/>
    </source>
</evidence>
<protein>
    <submittedName>
        <fullName evidence="10">Diguanylate cyclase/phosphodiesterase with extracellular sensor</fullName>
    </submittedName>
</protein>
<dbReference type="InterPro" id="IPR035919">
    <property type="entry name" value="EAL_sf"/>
</dbReference>
<feature type="transmembrane region" description="Helical" evidence="6">
    <location>
        <begin position="21"/>
        <end position="42"/>
    </location>
</feature>
<dbReference type="eggNOG" id="COG2203">
    <property type="taxonomic scope" value="Bacteria"/>
</dbReference>
<sequence length="865" mass="96828">MAKREKRLFTRNLFKGIRFHIVLPVTLLMLGYAVVAILLQIYSLNTLNMYNLQNSLRGQSNFTMQLLDQLYPGEWANIGGALYKGDHRVTGDTAIVDMVQRETGYAATIYEGVWSVSTNIANGNQRLLGFPMDKAASSSVLTRGKQYLGIVKIADVPYIGYYVPLKDADGNVVGAILTAKSQEEERTMIQNQVTSLLVVLVALLMIAIFLVLLSAMFITNPLDFIVRSMDIAKDGVYSFPFPEKLRRRTDEIGKLVRSFERLFDRIDGYLNAQKLITETSTDFISVNRTNLNAKLDSAVMRIGSLLQIDTVCICLDGTGEGSAAIRSEWHRPNASGAQHFPVRYADFFSKDQVHILPDIHSLPEEEAVFKQQLLDLGLRCLLSVPVLINSGPAGRLILASGTSGCEWDTGRVNVIRALAQIIADGLAKVRAYEKIEFMAYYDNLTKLPNRSMFYKEAGTAIRAAQQGARQVGVMFLDLDSFKSINDTMGHQTGDRLIRDVAQTLSRQLSDMAVLARFGGDEFLVLCPAGQGEAEIRMIADRIMTVFKRPFLIKGNEVFITASMGIALFPQDGEDPESLIKHADIAMYQAKEKGKNQYAICSAEMKRVVQENVLLANDLYHALDRNELEVYYQPQVDIRFGRIVGLEALLRWHHPSLGMVPPSVFVPLAEQTGLINPIGRWVLETACRQCRRWYEGDQPVHMAVNISIVQLLNADVADQISRILRQTGLEPHALELEVTESVTLRETEATIYVLQQLKALGISLSIDDFGTKYSSLNRLKQLPIDKLKMDIQFVRGIGRGEKDRAIVRAIINLAKSLDLRLIAEGVETQAEWDFLKENLCNEVQGYYYYKPMPAEQCGAILKHHNG</sequence>
<dbReference type="KEGG" id="eha:Ethha_0858"/>
<dbReference type="HOGENOM" id="CLU_000445_70_49_9"/>
<keyword evidence="4 6" id="KW-1133">Transmembrane helix</keyword>
<dbReference type="AlphaFoldDB" id="E6U3D4"/>
<dbReference type="SUPFAM" id="SSF55073">
    <property type="entry name" value="Nucleotide cyclase"/>
    <property type="match status" value="1"/>
</dbReference>
<evidence type="ECO:0000313" key="10">
    <source>
        <dbReference type="EMBL" id="ADU26426.1"/>
    </source>
</evidence>
<dbReference type="Pfam" id="PF00990">
    <property type="entry name" value="GGDEF"/>
    <property type="match status" value="1"/>
</dbReference>
<dbReference type="FunFam" id="3.20.20.450:FF:000001">
    <property type="entry name" value="Cyclic di-GMP phosphodiesterase yahA"/>
    <property type="match status" value="1"/>
</dbReference>
<feature type="domain" description="GGDEF" evidence="9">
    <location>
        <begin position="469"/>
        <end position="602"/>
    </location>
</feature>
<dbReference type="STRING" id="663278.Ethha_0858"/>
<dbReference type="NCBIfam" id="TIGR00254">
    <property type="entry name" value="GGDEF"/>
    <property type="match status" value="1"/>
</dbReference>
<accession>E6U3D4</accession>
<dbReference type="GO" id="GO:0005886">
    <property type="term" value="C:plasma membrane"/>
    <property type="evidence" value="ECO:0007669"/>
    <property type="project" value="UniProtKB-SubCell"/>
</dbReference>
<proteinExistence type="predicted"/>
<keyword evidence="2" id="KW-1003">Cell membrane</keyword>
<evidence type="ECO:0000256" key="3">
    <source>
        <dbReference type="ARBA" id="ARBA00022692"/>
    </source>
</evidence>
<dbReference type="SUPFAM" id="SSF103190">
    <property type="entry name" value="Sensory domain-like"/>
    <property type="match status" value="1"/>
</dbReference>
<dbReference type="Pfam" id="PF00563">
    <property type="entry name" value="EAL"/>
    <property type="match status" value="1"/>
</dbReference>
<dbReference type="Proteomes" id="UP000001551">
    <property type="component" value="Chromosome"/>
</dbReference>
<dbReference type="Gene3D" id="6.10.340.10">
    <property type="match status" value="1"/>
</dbReference>
<dbReference type="InterPro" id="IPR043128">
    <property type="entry name" value="Rev_trsase/Diguanyl_cyclase"/>
</dbReference>
<dbReference type="CDD" id="cd01949">
    <property type="entry name" value="GGDEF"/>
    <property type="match status" value="1"/>
</dbReference>
<dbReference type="InterPro" id="IPR001633">
    <property type="entry name" value="EAL_dom"/>
</dbReference>
<dbReference type="Gene3D" id="3.30.70.270">
    <property type="match status" value="1"/>
</dbReference>
<dbReference type="InterPro" id="IPR000160">
    <property type="entry name" value="GGDEF_dom"/>
</dbReference>
<dbReference type="eggNOG" id="COG5001">
    <property type="taxonomic scope" value="Bacteria"/>
</dbReference>
<dbReference type="InterPro" id="IPR029151">
    <property type="entry name" value="Sensor-like_sf"/>
</dbReference>
<keyword evidence="5 6" id="KW-0472">Membrane</keyword>
<dbReference type="RefSeq" id="WP_013484796.1">
    <property type="nucleotide sequence ID" value="NC_014828.1"/>
</dbReference>
<dbReference type="PROSITE" id="PS50883">
    <property type="entry name" value="EAL"/>
    <property type="match status" value="1"/>
</dbReference>
<evidence type="ECO:0000259" key="7">
    <source>
        <dbReference type="PROSITE" id="PS50883"/>
    </source>
</evidence>
<feature type="transmembrane region" description="Helical" evidence="6">
    <location>
        <begin position="196"/>
        <end position="219"/>
    </location>
</feature>
<name>E6U3D4_ETHHY</name>
<dbReference type="PANTHER" id="PTHR44757">
    <property type="entry name" value="DIGUANYLATE CYCLASE DGCP"/>
    <property type="match status" value="1"/>
</dbReference>
<evidence type="ECO:0000256" key="4">
    <source>
        <dbReference type="ARBA" id="ARBA00022989"/>
    </source>
</evidence>
<keyword evidence="3 6" id="KW-0812">Transmembrane</keyword>
<dbReference type="Pfam" id="PF17202">
    <property type="entry name" value="sCache_3_3"/>
    <property type="match status" value="1"/>
</dbReference>
<dbReference type="SUPFAM" id="SSF141868">
    <property type="entry name" value="EAL domain-like"/>
    <property type="match status" value="1"/>
</dbReference>
<dbReference type="InterPro" id="IPR029787">
    <property type="entry name" value="Nucleotide_cyclase"/>
</dbReference>
<evidence type="ECO:0000256" key="6">
    <source>
        <dbReference type="SAM" id="Phobius"/>
    </source>
</evidence>
<gene>
    <name evidence="10" type="ordered locus">Ethha_0858</name>
</gene>
<evidence type="ECO:0000256" key="5">
    <source>
        <dbReference type="ARBA" id="ARBA00023136"/>
    </source>
</evidence>
<evidence type="ECO:0000259" key="8">
    <source>
        <dbReference type="PROSITE" id="PS50885"/>
    </source>
</evidence>
<dbReference type="EMBL" id="CP002400">
    <property type="protein sequence ID" value="ADU26426.1"/>
    <property type="molecule type" value="Genomic_DNA"/>
</dbReference>
<dbReference type="PROSITE" id="PS50887">
    <property type="entry name" value="GGDEF"/>
    <property type="match status" value="1"/>
</dbReference>
<keyword evidence="11" id="KW-1185">Reference proteome</keyword>
<dbReference type="SMART" id="SM00052">
    <property type="entry name" value="EAL"/>
    <property type="match status" value="1"/>
</dbReference>
<dbReference type="Gene3D" id="3.30.450.40">
    <property type="match status" value="1"/>
</dbReference>
<reference evidence="10 11" key="1">
    <citation type="submission" date="2010-12" db="EMBL/GenBank/DDBJ databases">
        <title>Complete sequence of Ethanoligenens harbinense YUAN-3.</title>
        <authorList>
            <person name="Lucas S."/>
            <person name="Copeland A."/>
            <person name="Lapidus A."/>
            <person name="Cheng J.-F."/>
            <person name="Bruce D."/>
            <person name="Goodwin L."/>
            <person name="Pitluck S."/>
            <person name="Chertkov O."/>
            <person name="Misra M."/>
            <person name="Detter J.C."/>
            <person name="Han C."/>
            <person name="Tapia R."/>
            <person name="Land M."/>
            <person name="Hauser L."/>
            <person name="Jeffries C."/>
            <person name="Kyrpides N."/>
            <person name="Ivanova N."/>
            <person name="Mikhailova N."/>
            <person name="Wang A."/>
            <person name="Mouttaki H."/>
            <person name="He Z."/>
            <person name="Zhou J."/>
            <person name="Hemme C.L."/>
            <person name="Woyke T."/>
        </authorList>
    </citation>
    <scope>NUCLEOTIDE SEQUENCE [LARGE SCALE GENOMIC DNA]</scope>
    <source>
        <strain evidence="11">DSM 18485 / JCM 12961 / CGMCC 1.5033 / YUAN-3</strain>
    </source>
</reference>
<dbReference type="InterPro" id="IPR052155">
    <property type="entry name" value="Biofilm_reg_signaling"/>
</dbReference>
<dbReference type="Gene3D" id="3.20.20.450">
    <property type="entry name" value="EAL domain"/>
    <property type="match status" value="1"/>
</dbReference>
<dbReference type="PROSITE" id="PS50885">
    <property type="entry name" value="HAMP"/>
    <property type="match status" value="1"/>
</dbReference>
<evidence type="ECO:0000313" key="11">
    <source>
        <dbReference type="Proteomes" id="UP000001551"/>
    </source>
</evidence>